<comment type="caution">
    <text evidence="1">The sequence shown here is derived from an EMBL/GenBank/DDBJ whole genome shotgun (WGS) entry which is preliminary data.</text>
</comment>
<accession>A0A1F4S313</accession>
<dbReference type="EMBL" id="MEUA01000031">
    <property type="protein sequence ID" value="OGC14767.1"/>
    <property type="molecule type" value="Genomic_DNA"/>
</dbReference>
<evidence type="ECO:0008006" key="3">
    <source>
        <dbReference type="Google" id="ProtNLM"/>
    </source>
</evidence>
<gene>
    <name evidence="1" type="ORF">A2290_08745</name>
</gene>
<name>A0A1F4S313_UNCSA</name>
<dbReference type="SUPFAM" id="SSF48371">
    <property type="entry name" value="ARM repeat"/>
    <property type="match status" value="2"/>
</dbReference>
<evidence type="ECO:0000313" key="1">
    <source>
        <dbReference type="EMBL" id="OGC14767.1"/>
    </source>
</evidence>
<dbReference type="InterPro" id="IPR016024">
    <property type="entry name" value="ARM-type_fold"/>
</dbReference>
<proteinExistence type="predicted"/>
<evidence type="ECO:0000313" key="2">
    <source>
        <dbReference type="Proteomes" id="UP000177905"/>
    </source>
</evidence>
<organism evidence="1 2">
    <name type="scientific">candidate division WOR-1 bacterium RIFOXYB2_FULL_36_35</name>
    <dbReference type="NCBI Taxonomy" id="1802578"/>
    <lineage>
        <taxon>Bacteria</taxon>
        <taxon>Bacillati</taxon>
        <taxon>Saganbacteria</taxon>
    </lineage>
</organism>
<dbReference type="InterPro" id="IPR011989">
    <property type="entry name" value="ARM-like"/>
</dbReference>
<dbReference type="Gene3D" id="1.25.10.10">
    <property type="entry name" value="Leucine-rich Repeat Variant"/>
    <property type="match status" value="1"/>
</dbReference>
<sequence length="871" mass="100175">MLNTQIQTSTFKGSKYGSFPVRWKFPGDKTPSRQHLPEITGDARKTITHSLCYYGFPQNIDKKIDKLPSQEELNNLTSLGQHYISFTVYILKQMLAVGAIKPETAWMLFNWDFNNIQNQGVNKNNFEYMRNCFMLKVRSFVQESDLTQGKALVMFEFWARAGSAGLEKYEEYPQFKKELEFNPKEIEDSQLEEEYKKALWLEMRLMEDQVGIKGLNEELSIFEDGYGNDYGEYNPEKNKITATINMFNRRKIIYEPKSIDSTIKAEIGHWMFRFLNIRTPRMGWSIHRVVTELADRSNFHAILNGNLEDRSPQAKVFKTGGYYFTSRHKDSSFNNQEERFPTFPEEHPTKRAPLKDLTEEHVAAEYFDRLIRIKLFSQKGLLHLAPKPSSKAKVAIARKQLYRKIVLYISLLDLEGKIKNFSDLQKAIKKIDPEKIEEYYLNWREKAIKAFEQILRDGEETVEVKKNAAKAIGHLGNSSSLPTLLQGLEYYSQFNWDEDSMRIVKSIIEAIGFIENETAVAAIEKQLNNAEASVRSAAAKTLIKLKNLKKGSSEYKELYAYTLIIGKTSFDNCVKLGEQALSAMEKGLKDNNSYIRALAALTIIKIKKLESETDEYQKLIAYHLIQKREYKEAQKLGRNILPALKEEIKHNPYFINCEGVVPLLKKTIPPEKLSLLDERLNLFSLSNTRAAIAGVMINVRKLKPGTAEYKRLYAYILIDRWEEKKPSTQEVKNLGNDAIYALKSALNDSYAFRVEAAVNLLLEINREEAIQILEDHLLNGCGEKKSIVAKALKKARNTKKGSEEERRLTAFQLIEGLAVDSQRTIKRLQKLGKAAVPALRDTIQNSPGQYSVMRYASILKSIEKTSRYNLF</sequence>
<dbReference type="Proteomes" id="UP000177905">
    <property type="component" value="Unassembled WGS sequence"/>
</dbReference>
<protein>
    <recommendedName>
        <fullName evidence="3">HEAT repeat domain-containing protein</fullName>
    </recommendedName>
</protein>
<dbReference type="Pfam" id="PF13646">
    <property type="entry name" value="HEAT_2"/>
    <property type="match status" value="1"/>
</dbReference>
<reference evidence="1 2" key="1">
    <citation type="journal article" date="2016" name="Nat. Commun.">
        <title>Thousands of microbial genomes shed light on interconnected biogeochemical processes in an aquifer system.</title>
        <authorList>
            <person name="Anantharaman K."/>
            <person name="Brown C.T."/>
            <person name="Hug L.A."/>
            <person name="Sharon I."/>
            <person name="Castelle C.J."/>
            <person name="Probst A.J."/>
            <person name="Thomas B.C."/>
            <person name="Singh A."/>
            <person name="Wilkins M.J."/>
            <person name="Karaoz U."/>
            <person name="Brodie E.L."/>
            <person name="Williams K.H."/>
            <person name="Hubbard S.S."/>
            <person name="Banfield J.F."/>
        </authorList>
    </citation>
    <scope>NUCLEOTIDE SEQUENCE [LARGE SCALE GENOMIC DNA]</scope>
</reference>
<dbReference type="AlphaFoldDB" id="A0A1F4S313"/>